<dbReference type="Gene3D" id="2.60.20.10">
    <property type="entry name" value="Crystallins"/>
    <property type="match status" value="1"/>
</dbReference>
<gene>
    <name evidence="2" type="ORF">IW256_003604</name>
</gene>
<accession>A0A931DL04</accession>
<comment type="caution">
    <text evidence="2">The sequence shown here is derived from an EMBL/GenBank/DDBJ whole genome shotgun (WGS) entry which is preliminary data.</text>
</comment>
<evidence type="ECO:0000256" key="1">
    <source>
        <dbReference type="SAM" id="SignalP"/>
    </source>
</evidence>
<dbReference type="Proteomes" id="UP000614047">
    <property type="component" value="Unassembled WGS sequence"/>
</dbReference>
<dbReference type="AlphaFoldDB" id="A0A931DL04"/>
<organism evidence="2 3">
    <name type="scientific">Actinomadura viridis</name>
    <dbReference type="NCBI Taxonomy" id="58110"/>
    <lineage>
        <taxon>Bacteria</taxon>
        <taxon>Bacillati</taxon>
        <taxon>Actinomycetota</taxon>
        <taxon>Actinomycetes</taxon>
        <taxon>Streptosporangiales</taxon>
        <taxon>Thermomonosporaceae</taxon>
        <taxon>Actinomadura</taxon>
    </lineage>
</organism>
<keyword evidence="3" id="KW-1185">Reference proteome</keyword>
<evidence type="ECO:0000313" key="2">
    <source>
        <dbReference type="EMBL" id="MBG6089491.1"/>
    </source>
</evidence>
<proteinExistence type="predicted"/>
<evidence type="ECO:0000313" key="3">
    <source>
        <dbReference type="Proteomes" id="UP000614047"/>
    </source>
</evidence>
<feature type="chain" id="PRO_5039283406" description="Peptidase inhibitor family I36" evidence="1">
    <location>
        <begin position="30"/>
        <end position="128"/>
    </location>
</feature>
<evidence type="ECO:0008006" key="4">
    <source>
        <dbReference type="Google" id="ProtNLM"/>
    </source>
</evidence>
<name>A0A931DL04_9ACTN</name>
<feature type="signal peptide" evidence="1">
    <location>
        <begin position="1"/>
        <end position="29"/>
    </location>
</feature>
<reference evidence="2" key="1">
    <citation type="submission" date="2020-11" db="EMBL/GenBank/DDBJ databases">
        <title>Sequencing the genomes of 1000 actinobacteria strains.</title>
        <authorList>
            <person name="Klenk H.-P."/>
        </authorList>
    </citation>
    <scope>NUCLEOTIDE SEQUENCE</scope>
    <source>
        <strain evidence="2">DSM 43175</strain>
    </source>
</reference>
<dbReference type="RefSeq" id="WP_197012092.1">
    <property type="nucleotide sequence ID" value="NZ_BAABES010000004.1"/>
</dbReference>
<protein>
    <recommendedName>
        <fullName evidence="4">Peptidase inhibitor family I36</fullName>
    </recommendedName>
</protein>
<sequence length="128" mass="13425">MRHAFVAATTASMLVVVPLSTAGAAGASARVPCGSGQVCIYPQVGFRGTPYVRRASDGSVSLVKTPINDRTLSVINNGSTPRTARIYRSGHYSGSHTCIQAGTRIPDLRGYAVGQWGSSLKLNNDRCG</sequence>
<keyword evidence="1" id="KW-0732">Signal</keyword>
<dbReference type="EMBL" id="JADOUA010000001">
    <property type="protein sequence ID" value="MBG6089491.1"/>
    <property type="molecule type" value="Genomic_DNA"/>
</dbReference>
<dbReference type="Pfam" id="PF03995">
    <property type="entry name" value="Inhibitor_I36"/>
    <property type="match status" value="1"/>
</dbReference>